<gene>
    <name evidence="1" type="ORF">D7I46_01035</name>
</gene>
<reference evidence="1 2" key="1">
    <citation type="submission" date="2018-09" db="EMBL/GenBank/DDBJ databases">
        <title>Genome sequencing of strain 1JSPR-7.</title>
        <authorList>
            <person name="Heo J."/>
            <person name="Kim S.-J."/>
            <person name="Kwon S.-W."/>
        </authorList>
    </citation>
    <scope>NUCLEOTIDE SEQUENCE [LARGE SCALE GENOMIC DNA]</scope>
    <source>
        <strain evidence="1 2">1JSPR-7</strain>
    </source>
</reference>
<dbReference type="KEGG" id="lact:D7I46_01035"/>
<dbReference type="EMBL" id="CP032627">
    <property type="protein sequence ID" value="AYF99789.1"/>
    <property type="molecule type" value="Genomic_DNA"/>
</dbReference>
<keyword evidence="2" id="KW-1185">Reference proteome</keyword>
<dbReference type="Proteomes" id="UP000269374">
    <property type="component" value="Chromosome"/>
</dbReference>
<name>A0A387BFU7_9LACT</name>
<dbReference type="AlphaFoldDB" id="A0A387BFU7"/>
<sequence>MGYSQASKMRWFPFEKFEPQYAQGYIRLEADSNEVGFRVVDTYGRRDEELEKEGFVFEKGSSQST</sequence>
<proteinExistence type="predicted"/>
<organism evidence="1 2">
    <name type="scientific">Lactococcus allomyrinae</name>
    <dbReference type="NCBI Taxonomy" id="2419773"/>
    <lineage>
        <taxon>Bacteria</taxon>
        <taxon>Bacillati</taxon>
        <taxon>Bacillota</taxon>
        <taxon>Bacilli</taxon>
        <taxon>Lactobacillales</taxon>
        <taxon>Streptococcaceae</taxon>
        <taxon>Lactococcus</taxon>
    </lineage>
</organism>
<accession>A0A387BFU7</accession>
<evidence type="ECO:0000313" key="2">
    <source>
        <dbReference type="Proteomes" id="UP000269374"/>
    </source>
</evidence>
<evidence type="ECO:0000313" key="1">
    <source>
        <dbReference type="EMBL" id="AYF99789.1"/>
    </source>
</evidence>
<protein>
    <submittedName>
        <fullName evidence="1">Uncharacterized protein</fullName>
    </submittedName>
</protein>